<dbReference type="KEGG" id="qsa:O6P43_011510"/>
<gene>
    <name evidence="7" type="ORF">O6P43_011510</name>
</gene>
<keyword evidence="4 6" id="KW-0472">Membrane</keyword>
<proteinExistence type="inferred from homology"/>
<comment type="subcellular location">
    <subcellularLocation>
        <location evidence="1">Membrane</location>
        <topology evidence="1">Multi-pass membrane protein</topology>
    </subcellularLocation>
</comment>
<name>A0AAD7M048_QUISA</name>
<evidence type="ECO:0000313" key="7">
    <source>
        <dbReference type="EMBL" id="KAJ7967217.1"/>
    </source>
</evidence>
<dbReference type="GO" id="GO:0016020">
    <property type="term" value="C:membrane"/>
    <property type="evidence" value="ECO:0007669"/>
    <property type="project" value="UniProtKB-SubCell"/>
</dbReference>
<protein>
    <submittedName>
        <fullName evidence="7">Major intrinsic protein</fullName>
    </submittedName>
</protein>
<dbReference type="Gene3D" id="1.20.1080.10">
    <property type="entry name" value="Glycerol uptake facilitator protein"/>
    <property type="match status" value="1"/>
</dbReference>
<evidence type="ECO:0000313" key="8">
    <source>
        <dbReference type="Proteomes" id="UP001163823"/>
    </source>
</evidence>
<keyword evidence="5" id="KW-0813">Transport</keyword>
<dbReference type="Proteomes" id="UP001163823">
    <property type="component" value="Chromosome 5"/>
</dbReference>
<accession>A0AAD7M048</accession>
<dbReference type="GO" id="GO:0015267">
    <property type="term" value="F:channel activity"/>
    <property type="evidence" value="ECO:0007669"/>
    <property type="project" value="InterPro"/>
</dbReference>
<evidence type="ECO:0000256" key="6">
    <source>
        <dbReference type="SAM" id="Phobius"/>
    </source>
</evidence>
<comment type="caution">
    <text evidence="7">The sequence shown here is derived from an EMBL/GenBank/DDBJ whole genome shotgun (WGS) entry which is preliminary data.</text>
</comment>
<evidence type="ECO:0000256" key="3">
    <source>
        <dbReference type="ARBA" id="ARBA00022989"/>
    </source>
</evidence>
<dbReference type="AlphaFoldDB" id="A0AAD7M048"/>
<keyword evidence="2 5" id="KW-0812">Transmembrane</keyword>
<dbReference type="InterPro" id="IPR000425">
    <property type="entry name" value="MIP"/>
</dbReference>
<dbReference type="PANTHER" id="PTHR47002">
    <property type="entry name" value="AQUAPORIN-LIKE"/>
    <property type="match status" value="1"/>
</dbReference>
<dbReference type="EMBL" id="JARAOO010000005">
    <property type="protein sequence ID" value="KAJ7967217.1"/>
    <property type="molecule type" value="Genomic_DNA"/>
</dbReference>
<evidence type="ECO:0000256" key="1">
    <source>
        <dbReference type="ARBA" id="ARBA00004141"/>
    </source>
</evidence>
<evidence type="ECO:0000256" key="5">
    <source>
        <dbReference type="RuleBase" id="RU000477"/>
    </source>
</evidence>
<feature type="transmembrane region" description="Helical" evidence="6">
    <location>
        <begin position="175"/>
        <end position="195"/>
    </location>
</feature>
<keyword evidence="3 6" id="KW-1133">Transmembrane helix</keyword>
<organism evidence="7 8">
    <name type="scientific">Quillaja saponaria</name>
    <name type="common">Soap bark tree</name>
    <dbReference type="NCBI Taxonomy" id="32244"/>
    <lineage>
        <taxon>Eukaryota</taxon>
        <taxon>Viridiplantae</taxon>
        <taxon>Streptophyta</taxon>
        <taxon>Embryophyta</taxon>
        <taxon>Tracheophyta</taxon>
        <taxon>Spermatophyta</taxon>
        <taxon>Magnoliopsida</taxon>
        <taxon>eudicotyledons</taxon>
        <taxon>Gunneridae</taxon>
        <taxon>Pentapetalae</taxon>
        <taxon>rosids</taxon>
        <taxon>fabids</taxon>
        <taxon>Fabales</taxon>
        <taxon>Quillajaceae</taxon>
        <taxon>Quillaja</taxon>
    </lineage>
</organism>
<dbReference type="PANTHER" id="PTHR47002:SF6">
    <property type="entry name" value="X INTRINSIC PROTEIN"/>
    <property type="match status" value="1"/>
</dbReference>
<feature type="transmembrane region" description="Helical" evidence="6">
    <location>
        <begin position="125"/>
        <end position="143"/>
    </location>
</feature>
<evidence type="ECO:0000256" key="2">
    <source>
        <dbReference type="ARBA" id="ARBA00022692"/>
    </source>
</evidence>
<dbReference type="Pfam" id="PF00230">
    <property type="entry name" value="MIP"/>
    <property type="match status" value="1"/>
</dbReference>
<feature type="transmembrane region" description="Helical" evidence="6">
    <location>
        <begin position="81"/>
        <end position="104"/>
    </location>
</feature>
<keyword evidence="8" id="KW-1185">Reference proteome</keyword>
<feature type="transmembrane region" description="Helical" evidence="6">
    <location>
        <begin position="49"/>
        <end position="69"/>
    </location>
</feature>
<sequence>MDVVISNGSEQDLTMSYDEKREGNFQRTKMKFLHFIGAHELHSPDMWRAALTEMIGTAFLMFILFSSIIASLNSKVADPSLLVLLSIFFVAFVFLLAIAPLTGGHMNPTFSFIAALKGVVTISRATIYILGQIIGAIMGFLLIKSVMSPELVEKHLLAGCSIDVGKTSGINPGTAFIFEFVSTFVVLLLGVTVAFDKKKSK</sequence>
<dbReference type="SUPFAM" id="SSF81338">
    <property type="entry name" value="Aquaporin-like"/>
    <property type="match status" value="1"/>
</dbReference>
<evidence type="ECO:0000256" key="4">
    <source>
        <dbReference type="ARBA" id="ARBA00023136"/>
    </source>
</evidence>
<dbReference type="PRINTS" id="PR00783">
    <property type="entry name" value="MINTRINSICP"/>
</dbReference>
<reference evidence="7" key="1">
    <citation type="journal article" date="2023" name="Science">
        <title>Elucidation of the pathway for biosynthesis of saponin adjuvants from the soapbark tree.</title>
        <authorList>
            <person name="Reed J."/>
            <person name="Orme A."/>
            <person name="El-Demerdash A."/>
            <person name="Owen C."/>
            <person name="Martin L.B.B."/>
            <person name="Misra R.C."/>
            <person name="Kikuchi S."/>
            <person name="Rejzek M."/>
            <person name="Martin A.C."/>
            <person name="Harkess A."/>
            <person name="Leebens-Mack J."/>
            <person name="Louveau T."/>
            <person name="Stephenson M.J."/>
            <person name="Osbourn A."/>
        </authorList>
    </citation>
    <scope>NUCLEOTIDE SEQUENCE</scope>
    <source>
        <strain evidence="7">S10</strain>
    </source>
</reference>
<dbReference type="InterPro" id="IPR023271">
    <property type="entry name" value="Aquaporin-like"/>
</dbReference>
<comment type="similarity">
    <text evidence="5">Belongs to the MIP/aquaporin (TC 1.A.8) family.</text>
</comment>